<evidence type="ECO:0000313" key="1">
    <source>
        <dbReference type="EMBL" id="KAF9651538.1"/>
    </source>
</evidence>
<evidence type="ECO:0000313" key="2">
    <source>
        <dbReference type="Proteomes" id="UP000886501"/>
    </source>
</evidence>
<reference evidence="1" key="2">
    <citation type="journal article" date="2020" name="Nat. Commun.">
        <title>Large-scale genome sequencing of mycorrhizal fungi provides insights into the early evolution of symbiotic traits.</title>
        <authorList>
            <person name="Miyauchi S."/>
            <person name="Kiss E."/>
            <person name="Kuo A."/>
            <person name="Drula E."/>
            <person name="Kohler A."/>
            <person name="Sanchez-Garcia M."/>
            <person name="Morin E."/>
            <person name="Andreopoulos B."/>
            <person name="Barry K.W."/>
            <person name="Bonito G."/>
            <person name="Buee M."/>
            <person name="Carver A."/>
            <person name="Chen C."/>
            <person name="Cichocki N."/>
            <person name="Clum A."/>
            <person name="Culley D."/>
            <person name="Crous P.W."/>
            <person name="Fauchery L."/>
            <person name="Girlanda M."/>
            <person name="Hayes R.D."/>
            <person name="Keri Z."/>
            <person name="LaButti K."/>
            <person name="Lipzen A."/>
            <person name="Lombard V."/>
            <person name="Magnuson J."/>
            <person name="Maillard F."/>
            <person name="Murat C."/>
            <person name="Nolan M."/>
            <person name="Ohm R.A."/>
            <person name="Pangilinan J."/>
            <person name="Pereira M.F."/>
            <person name="Perotto S."/>
            <person name="Peter M."/>
            <person name="Pfister S."/>
            <person name="Riley R."/>
            <person name="Sitrit Y."/>
            <person name="Stielow J.B."/>
            <person name="Szollosi G."/>
            <person name="Zifcakova L."/>
            <person name="Stursova M."/>
            <person name="Spatafora J.W."/>
            <person name="Tedersoo L."/>
            <person name="Vaario L.M."/>
            <person name="Yamada A."/>
            <person name="Yan M."/>
            <person name="Wang P."/>
            <person name="Xu J."/>
            <person name="Bruns T."/>
            <person name="Baldrian P."/>
            <person name="Vilgalys R."/>
            <person name="Dunand C."/>
            <person name="Henrissat B."/>
            <person name="Grigoriev I.V."/>
            <person name="Hibbett D."/>
            <person name="Nagy L.G."/>
            <person name="Martin F.M."/>
        </authorList>
    </citation>
    <scope>NUCLEOTIDE SEQUENCE</scope>
    <source>
        <strain evidence="1">P2</strain>
    </source>
</reference>
<dbReference type="EMBL" id="MU117975">
    <property type="protein sequence ID" value="KAF9651538.1"/>
    <property type="molecule type" value="Genomic_DNA"/>
</dbReference>
<protein>
    <submittedName>
        <fullName evidence="1">Mitochondrial protein</fullName>
    </submittedName>
</protein>
<gene>
    <name evidence="1" type="ORF">BDM02DRAFT_3091147</name>
</gene>
<organism evidence="1 2">
    <name type="scientific">Thelephora ganbajun</name>
    <name type="common">Ganba fungus</name>
    <dbReference type="NCBI Taxonomy" id="370292"/>
    <lineage>
        <taxon>Eukaryota</taxon>
        <taxon>Fungi</taxon>
        <taxon>Dikarya</taxon>
        <taxon>Basidiomycota</taxon>
        <taxon>Agaricomycotina</taxon>
        <taxon>Agaricomycetes</taxon>
        <taxon>Thelephorales</taxon>
        <taxon>Thelephoraceae</taxon>
        <taxon>Thelephora</taxon>
    </lineage>
</organism>
<accession>A0ACB6ZQ32</accession>
<sequence length="315" mass="33748">MSALQKVVVIGGNGFVGSAVCKAILAKGIKVTSVSSSGKPFTTPKGYSPAWTSNVDWQKGDALDPDSYAHHLPDATAVVHTLGTLIEGAKYKEALKEGNLASLISSLASALGSSNPLDAADTKTSYATLNRDSVLRACETYISTKPSISLNKPRAFVHVSAEDIFRPWIPTNYIEMKREAELGINEMVSGHPDLRAVHIRPSLIYHPHYRPLTSPLAAALDISSVLHSKIPEGIPTPSGLLRAIASMSRSPSSPLPPAFDAIANALTIPPIHVDHVGKTIATAADVERDDIRGVYGVREMRELMGWRSDSPVYSH</sequence>
<dbReference type="Proteomes" id="UP000886501">
    <property type="component" value="Unassembled WGS sequence"/>
</dbReference>
<keyword evidence="2" id="KW-1185">Reference proteome</keyword>
<reference evidence="1" key="1">
    <citation type="submission" date="2019-10" db="EMBL/GenBank/DDBJ databases">
        <authorList>
            <consortium name="DOE Joint Genome Institute"/>
            <person name="Kuo A."/>
            <person name="Miyauchi S."/>
            <person name="Kiss E."/>
            <person name="Drula E."/>
            <person name="Kohler A."/>
            <person name="Sanchez-Garcia M."/>
            <person name="Andreopoulos B."/>
            <person name="Barry K.W."/>
            <person name="Bonito G."/>
            <person name="Buee M."/>
            <person name="Carver A."/>
            <person name="Chen C."/>
            <person name="Cichocki N."/>
            <person name="Clum A."/>
            <person name="Culley D."/>
            <person name="Crous P.W."/>
            <person name="Fauchery L."/>
            <person name="Girlanda M."/>
            <person name="Hayes R."/>
            <person name="Keri Z."/>
            <person name="Labutti K."/>
            <person name="Lipzen A."/>
            <person name="Lombard V."/>
            <person name="Magnuson J."/>
            <person name="Maillard F."/>
            <person name="Morin E."/>
            <person name="Murat C."/>
            <person name="Nolan M."/>
            <person name="Ohm R."/>
            <person name="Pangilinan J."/>
            <person name="Pereira M."/>
            <person name="Perotto S."/>
            <person name="Peter M."/>
            <person name="Riley R."/>
            <person name="Sitrit Y."/>
            <person name="Stielow B."/>
            <person name="Szollosi G."/>
            <person name="Zifcakova L."/>
            <person name="Stursova M."/>
            <person name="Spatafora J.W."/>
            <person name="Tedersoo L."/>
            <person name="Vaario L.-M."/>
            <person name="Yamada A."/>
            <person name="Yan M."/>
            <person name="Wang P."/>
            <person name="Xu J."/>
            <person name="Bruns T."/>
            <person name="Baldrian P."/>
            <person name="Vilgalys R."/>
            <person name="Henrissat B."/>
            <person name="Grigoriev I.V."/>
            <person name="Hibbett D."/>
            <person name="Nagy L.G."/>
            <person name="Martin F.M."/>
        </authorList>
    </citation>
    <scope>NUCLEOTIDE SEQUENCE</scope>
    <source>
        <strain evidence="1">P2</strain>
    </source>
</reference>
<proteinExistence type="predicted"/>
<comment type="caution">
    <text evidence="1">The sequence shown here is derived from an EMBL/GenBank/DDBJ whole genome shotgun (WGS) entry which is preliminary data.</text>
</comment>
<name>A0ACB6ZQ32_THEGA</name>